<name>A0A068FIV3_ELAGV</name>
<dbReference type="SMART" id="SM00717">
    <property type="entry name" value="SANT"/>
    <property type="match status" value="2"/>
</dbReference>
<evidence type="ECO:0000256" key="1">
    <source>
        <dbReference type="ARBA" id="ARBA00004123"/>
    </source>
</evidence>
<keyword evidence="2" id="KW-0677">Repeat</keyword>
<dbReference type="RefSeq" id="XP_010931211.1">
    <property type="nucleotide sequence ID" value="XM_010932909.2"/>
</dbReference>
<feature type="domain" description="Myb-like" evidence="8">
    <location>
        <begin position="64"/>
        <end position="114"/>
    </location>
</feature>
<feature type="domain" description="HTH myb-type" evidence="9">
    <location>
        <begin position="14"/>
        <end position="67"/>
    </location>
</feature>
<keyword evidence="7" id="KW-0539">Nucleus</keyword>
<dbReference type="OrthoDB" id="785536at2759"/>
<reference evidence="12" key="3">
    <citation type="submission" date="2025-04" db="UniProtKB">
        <authorList>
            <consortium name="RefSeq"/>
        </authorList>
    </citation>
    <scope>IDENTIFICATION</scope>
</reference>
<evidence type="ECO:0000256" key="6">
    <source>
        <dbReference type="ARBA" id="ARBA00023163"/>
    </source>
</evidence>
<organism evidence="10">
    <name type="scientific">Elaeis guineensis var. tenera</name>
    <name type="common">Oil palm</name>
    <dbReference type="NCBI Taxonomy" id="51953"/>
    <lineage>
        <taxon>Eukaryota</taxon>
        <taxon>Viridiplantae</taxon>
        <taxon>Streptophyta</taxon>
        <taxon>Embryophyta</taxon>
        <taxon>Tracheophyta</taxon>
        <taxon>Spermatophyta</taxon>
        <taxon>Magnoliopsida</taxon>
        <taxon>Liliopsida</taxon>
        <taxon>Arecaceae</taxon>
        <taxon>Arecoideae</taxon>
        <taxon>Cocoseae</taxon>
        <taxon>Elaeidinae</taxon>
        <taxon>Elaeis</taxon>
    </lineage>
</organism>
<keyword evidence="5" id="KW-0010">Activator</keyword>
<dbReference type="SMR" id="A0A068FIV3"/>
<evidence type="ECO:0000256" key="5">
    <source>
        <dbReference type="ARBA" id="ARBA00023159"/>
    </source>
</evidence>
<protein>
    <submittedName>
        <fullName evidence="12">Transcription factor MYB1 isoform X1</fullName>
    </submittedName>
    <submittedName>
        <fullName evidence="10">Virescens R2R3-MYB</fullName>
    </submittedName>
</protein>
<reference evidence="10" key="2">
    <citation type="submission" date="2014-05" db="EMBL/GenBank/DDBJ databases">
        <authorList>
            <person name="Sing R."/>
            <person name="Low E.-T.L."/>
            <person name="Ooi L.C.-L."/>
            <person name="Ong-Abdullah M."/>
            <person name="Nookiah R."/>
            <person name="Ting N.-C."/>
            <person name="Marjuni M."/>
            <person name="Chan P.-L."/>
            <person name="Ithnin M."/>
            <person name="Halim M.A."/>
            <person name="Manaf M.A.A."/>
            <person name="Nagappan J."/>
            <person name="Chan K.-L."/>
            <person name="Rosli R."/>
            <person name="Azizi N."/>
            <person name="Budiman M.A."/>
            <person name="Lakey N."/>
            <person name="Bacher B."/>
            <person name="Van Brunt A."/>
            <person name="Wang C."/>
            <person name="Hogan M."/>
            <person name="He D."/>
            <person name="MacDonald J.D."/>
            <person name="Smith S.W."/>
            <person name="Ordway J.M."/>
            <person name="Martienssen R.A."/>
            <person name="Sambanthamurthi R."/>
        </authorList>
    </citation>
    <scope>NUCLEOTIDE SEQUENCE</scope>
</reference>
<feature type="domain" description="HTH myb-type" evidence="9">
    <location>
        <begin position="68"/>
        <end position="118"/>
    </location>
</feature>
<dbReference type="FunFam" id="1.10.10.60:FF:000218">
    <property type="entry name" value="Myb transcription factor"/>
    <property type="match status" value="1"/>
</dbReference>
<dbReference type="KEGG" id="egu:105052173"/>
<dbReference type="InterPro" id="IPR001005">
    <property type="entry name" value="SANT/Myb"/>
</dbReference>
<dbReference type="PANTHER" id="PTHR47999">
    <property type="entry name" value="TRANSCRIPTION FACTOR MYB8-RELATED-RELATED"/>
    <property type="match status" value="1"/>
</dbReference>
<dbReference type="AlphaFoldDB" id="A0A068FIV3"/>
<evidence type="ECO:0000256" key="3">
    <source>
        <dbReference type="ARBA" id="ARBA00023015"/>
    </source>
</evidence>
<keyword evidence="11" id="KW-1185">Reference proteome</keyword>
<evidence type="ECO:0000259" key="9">
    <source>
        <dbReference type="PROSITE" id="PS51294"/>
    </source>
</evidence>
<dbReference type="CDD" id="cd00167">
    <property type="entry name" value="SANT"/>
    <property type="match status" value="2"/>
</dbReference>
<gene>
    <name evidence="12" type="primary">LOC105052173</name>
</gene>
<dbReference type="GO" id="GO:0005634">
    <property type="term" value="C:nucleus"/>
    <property type="evidence" value="ECO:0007669"/>
    <property type="project" value="UniProtKB-SubCell"/>
</dbReference>
<evidence type="ECO:0000256" key="7">
    <source>
        <dbReference type="ARBA" id="ARBA00023242"/>
    </source>
</evidence>
<dbReference type="InterPro" id="IPR017930">
    <property type="entry name" value="Myb_dom"/>
</dbReference>
<dbReference type="InterPro" id="IPR015495">
    <property type="entry name" value="Myb_TF_plants"/>
</dbReference>
<dbReference type="Pfam" id="PF00249">
    <property type="entry name" value="Myb_DNA-binding"/>
    <property type="match status" value="2"/>
</dbReference>
<evidence type="ECO:0000313" key="12">
    <source>
        <dbReference type="RefSeq" id="XP_010931211.1"/>
    </source>
</evidence>
<sequence>MGNLRAEVQRPAGVRKGAWSEEEDRLLRKCVEKYGEGNWRHVPQRAGLRRCRKSCRLRWLNYLSPRINREKFSEEETDLIIRLHKLLGNRWSLIAGRLPGRTANDIKNYWNTHLGKKVEVENKKAEPSADAKVIKPRPWKVPLQWFWSEDQQSCGSQQPQEEFGIPELPTISENDEAWLNSIMNGDRENSAVPDVGNGSTMNLQNEFGIGGLEENRDGAVFLEGVLGWDDLLWATI</sequence>
<keyword evidence="4" id="KW-0238">DNA-binding</keyword>
<dbReference type="PROSITE" id="PS51294">
    <property type="entry name" value="HTH_MYB"/>
    <property type="match status" value="2"/>
</dbReference>
<dbReference type="Proteomes" id="UP000504607">
    <property type="component" value="Chromosome 1"/>
</dbReference>
<accession>A0A068FIV3</accession>
<dbReference type="Gene3D" id="1.10.10.60">
    <property type="entry name" value="Homeodomain-like"/>
    <property type="match status" value="2"/>
</dbReference>
<dbReference type="PROSITE" id="PS50090">
    <property type="entry name" value="MYB_LIKE"/>
    <property type="match status" value="2"/>
</dbReference>
<reference evidence="10" key="1">
    <citation type="journal article" date="2014" name="Nat. Commun.">
        <title>The oil palm VIRESCENS gene controls fruit colour and encodes a R2R3-MYB.</title>
        <authorList>
            <person name="Singh R."/>
            <person name="Low E.T."/>
            <person name="Ooi L.C."/>
            <person name="Ong-Abdullah M."/>
            <person name="Nookiah R."/>
            <person name="Ting N.C."/>
            <person name="Marjuni M."/>
            <person name="Chan P.L."/>
            <person name="Ithnin M."/>
            <person name="Manaf M.A."/>
            <person name="Nagappan J."/>
            <person name="Chan K.L."/>
            <person name="Rosli R."/>
            <person name="Halim M.A."/>
            <person name="Azizi N."/>
            <person name="Budiman M.A."/>
            <person name="Lakey N."/>
            <person name="Bacher B."/>
            <person name="Van Brunt A."/>
            <person name="Wang C."/>
            <person name="Hogan M."/>
            <person name="He D."/>
            <person name="MacDonald J.D."/>
            <person name="Smith S.W."/>
            <person name="Ordway J.M."/>
            <person name="Martienssen R.A."/>
            <person name="Sambanthamurthi R."/>
        </authorList>
    </citation>
    <scope>NUCLEOTIDE SEQUENCE</scope>
</reference>
<evidence type="ECO:0000256" key="4">
    <source>
        <dbReference type="ARBA" id="ARBA00023125"/>
    </source>
</evidence>
<dbReference type="GO" id="GO:0003677">
    <property type="term" value="F:DNA binding"/>
    <property type="evidence" value="ECO:0007669"/>
    <property type="project" value="UniProtKB-KW"/>
</dbReference>
<evidence type="ECO:0000259" key="8">
    <source>
        <dbReference type="PROSITE" id="PS50090"/>
    </source>
</evidence>
<comment type="subcellular location">
    <subcellularLocation>
        <location evidence="1">Nucleus</location>
    </subcellularLocation>
</comment>
<evidence type="ECO:0000313" key="10">
    <source>
        <dbReference type="EMBL" id="AID65238.1"/>
    </source>
</evidence>
<dbReference type="EMBL" id="KJ789862">
    <property type="protein sequence ID" value="AID65238.1"/>
    <property type="molecule type" value="Genomic_DNA"/>
</dbReference>
<dbReference type="PANTHER" id="PTHR47999:SF24">
    <property type="entry name" value="TRANSCRIPTION FACTOR MYB90"/>
    <property type="match status" value="1"/>
</dbReference>
<keyword evidence="6" id="KW-0804">Transcription</keyword>
<evidence type="ECO:0000313" key="11">
    <source>
        <dbReference type="Proteomes" id="UP000504607"/>
    </source>
</evidence>
<dbReference type="SUPFAM" id="SSF46689">
    <property type="entry name" value="Homeodomain-like"/>
    <property type="match status" value="1"/>
</dbReference>
<dbReference type="InterPro" id="IPR009057">
    <property type="entry name" value="Homeodomain-like_sf"/>
</dbReference>
<evidence type="ECO:0000256" key="2">
    <source>
        <dbReference type="ARBA" id="ARBA00022737"/>
    </source>
</evidence>
<proteinExistence type="predicted"/>
<dbReference type="GeneID" id="105052173"/>
<keyword evidence="3" id="KW-0805">Transcription regulation</keyword>
<feature type="domain" description="Myb-like" evidence="8">
    <location>
        <begin position="11"/>
        <end position="63"/>
    </location>
</feature>